<organism evidence="1 2">
    <name type="scientific">Staphylococcus pettenkoferi</name>
    <dbReference type="NCBI Taxonomy" id="170573"/>
    <lineage>
        <taxon>Bacteria</taxon>
        <taxon>Bacillati</taxon>
        <taxon>Bacillota</taxon>
        <taxon>Bacilli</taxon>
        <taxon>Bacillales</taxon>
        <taxon>Staphylococcaceae</taxon>
        <taxon>Staphylococcus</taxon>
    </lineage>
</organism>
<dbReference type="Pfam" id="PF06194">
    <property type="entry name" value="Phage_Orf51"/>
    <property type="match status" value="1"/>
</dbReference>
<gene>
    <name evidence="1" type="ORF">CJ235_02200</name>
</gene>
<dbReference type="RefSeq" id="WP_083307599.1">
    <property type="nucleotide sequence ID" value="NZ_JALCYA010000002.1"/>
</dbReference>
<dbReference type="InterPro" id="IPR009338">
    <property type="entry name" value="Orf51"/>
</dbReference>
<evidence type="ECO:0008006" key="3">
    <source>
        <dbReference type="Google" id="ProtNLM"/>
    </source>
</evidence>
<dbReference type="EMBL" id="PNGG01000001">
    <property type="protein sequence ID" value="PMC20505.1"/>
    <property type="molecule type" value="Genomic_DNA"/>
</dbReference>
<sequence>MIDYFKNKHYLLNNDGKRVAHVHIVDGLYKVCGHYRTMYHGLKFRFNKTEFEQFCLDRNLNAEER</sequence>
<accession>A0A2N6QLH9</accession>
<name>A0A2N6QLH9_9STAP</name>
<proteinExistence type="predicted"/>
<protein>
    <recommendedName>
        <fullName evidence="3">Phage protein</fullName>
    </recommendedName>
</protein>
<dbReference type="Proteomes" id="UP000235748">
    <property type="component" value="Unassembled WGS sequence"/>
</dbReference>
<comment type="caution">
    <text evidence="1">The sequence shown here is derived from an EMBL/GenBank/DDBJ whole genome shotgun (WGS) entry which is preliminary data.</text>
</comment>
<reference evidence="1 2" key="1">
    <citation type="submission" date="2017-09" db="EMBL/GenBank/DDBJ databases">
        <title>Bacterial strain isolated from the female urinary microbiota.</title>
        <authorList>
            <person name="Thomas-White K."/>
            <person name="Kumar N."/>
            <person name="Forster S."/>
            <person name="Putonti C."/>
            <person name="Lawley T."/>
            <person name="Wolfe A.J."/>
        </authorList>
    </citation>
    <scope>NUCLEOTIDE SEQUENCE [LARGE SCALE GENOMIC DNA]</scope>
    <source>
        <strain evidence="1 2">UMB0834</strain>
    </source>
</reference>
<dbReference type="AlphaFoldDB" id="A0A2N6QLH9"/>
<evidence type="ECO:0000313" key="2">
    <source>
        <dbReference type="Proteomes" id="UP000235748"/>
    </source>
</evidence>
<evidence type="ECO:0000313" key="1">
    <source>
        <dbReference type="EMBL" id="PMC20505.1"/>
    </source>
</evidence>